<gene>
    <name evidence="2" type="ORF">R3W88_029407</name>
</gene>
<keyword evidence="3" id="KW-1185">Reference proteome</keyword>
<evidence type="ECO:0000313" key="2">
    <source>
        <dbReference type="EMBL" id="KAK4708482.1"/>
    </source>
</evidence>
<reference evidence="2 3" key="1">
    <citation type="submission" date="2023-10" db="EMBL/GenBank/DDBJ databases">
        <title>Genome-Wide Identification Analysis in wild type Solanum Pinnatisectum Reveals Some Genes Defensing Phytophthora Infestans.</title>
        <authorList>
            <person name="Sun C."/>
        </authorList>
    </citation>
    <scope>NUCLEOTIDE SEQUENCE [LARGE SCALE GENOMIC DNA]</scope>
    <source>
        <strain evidence="2">LQN</strain>
        <tissue evidence="2">Leaf</tissue>
    </source>
</reference>
<feature type="region of interest" description="Disordered" evidence="1">
    <location>
        <begin position="22"/>
        <end position="46"/>
    </location>
</feature>
<protein>
    <submittedName>
        <fullName evidence="2">Uncharacterized protein</fullName>
    </submittedName>
</protein>
<evidence type="ECO:0000313" key="3">
    <source>
        <dbReference type="Proteomes" id="UP001311915"/>
    </source>
</evidence>
<dbReference type="Proteomes" id="UP001311915">
    <property type="component" value="Unassembled WGS sequence"/>
</dbReference>
<evidence type="ECO:0000256" key="1">
    <source>
        <dbReference type="SAM" id="MobiDB-lite"/>
    </source>
</evidence>
<dbReference type="EMBL" id="JAWPEI010000012">
    <property type="protein sequence ID" value="KAK4708482.1"/>
    <property type="molecule type" value="Genomic_DNA"/>
</dbReference>
<organism evidence="2 3">
    <name type="scientific">Solanum pinnatisectum</name>
    <name type="common">tansyleaf nightshade</name>
    <dbReference type="NCBI Taxonomy" id="50273"/>
    <lineage>
        <taxon>Eukaryota</taxon>
        <taxon>Viridiplantae</taxon>
        <taxon>Streptophyta</taxon>
        <taxon>Embryophyta</taxon>
        <taxon>Tracheophyta</taxon>
        <taxon>Spermatophyta</taxon>
        <taxon>Magnoliopsida</taxon>
        <taxon>eudicotyledons</taxon>
        <taxon>Gunneridae</taxon>
        <taxon>Pentapetalae</taxon>
        <taxon>asterids</taxon>
        <taxon>lamiids</taxon>
        <taxon>Solanales</taxon>
        <taxon>Solanaceae</taxon>
        <taxon>Solanoideae</taxon>
        <taxon>Solaneae</taxon>
        <taxon>Solanum</taxon>
    </lineage>
</organism>
<name>A0AAV9K5G5_9SOLN</name>
<accession>A0AAV9K5G5</accession>
<dbReference type="AlphaFoldDB" id="A0AAV9K5G5"/>
<sequence>METPHPRNKINLTKIQDLSNVTIPQRNQRPMKTERRPSTYVPPMGNMEMMRNRHERSHPQIQNGVLP</sequence>
<comment type="caution">
    <text evidence="2">The sequence shown here is derived from an EMBL/GenBank/DDBJ whole genome shotgun (WGS) entry which is preliminary data.</text>
</comment>
<proteinExistence type="predicted"/>